<gene>
    <name evidence="1" type="ORF">EQU24_04460</name>
</gene>
<dbReference type="RefSeq" id="WP_017840652.1">
    <property type="nucleotide sequence ID" value="NZ_CP035467.1"/>
</dbReference>
<proteinExistence type="predicted"/>
<organism evidence="1 2">
    <name type="scientific">Methylotuvimicrobium buryatense</name>
    <name type="common">Methylomicrobium buryatense</name>
    <dbReference type="NCBI Taxonomy" id="95641"/>
    <lineage>
        <taxon>Bacteria</taxon>
        <taxon>Pseudomonadati</taxon>
        <taxon>Pseudomonadota</taxon>
        <taxon>Gammaproteobacteria</taxon>
        <taxon>Methylococcales</taxon>
        <taxon>Methylococcaceae</taxon>
        <taxon>Methylotuvimicrobium</taxon>
    </lineage>
</organism>
<keyword evidence="2" id="KW-1185">Reference proteome</keyword>
<accession>A0A4P9UMC8</accession>
<protein>
    <submittedName>
        <fullName evidence="1">Uncharacterized protein</fullName>
    </submittedName>
</protein>
<dbReference type="OrthoDB" id="5565536at2"/>
<dbReference type="Proteomes" id="UP000305881">
    <property type="component" value="Chromosome"/>
</dbReference>
<sequence>MTLPFELNRSSVKHWFSQLNSPDAVAVGSEVLKVLNLLVKQSEKLDSEELALVVDLFDPVVVKIVEFLERIIIQKPDLYKLARLSSQLMVYLAQLHIFLAQTNAANKALHANYALQMLGWSSFHRALSYERLPGSFWHDMGLAYQHAQEAGLDTLITSALPVFQPLNSGAKALRRNLLFVICNPYRFNRDEIQALFAFCTQKQALLTLFEHQTGFYWDYQRGKPPEPLVLKPEGLKVLTFHVEALTKAVLNTQVSLPVTYGAALFNTLSNFQQLVRSTERVLPKYYAFVSGYEQAALFLNKHIRGGRVSLINTPKPEKILEYFELAADPEPEEQVLSRISNDEIWGRQKKQEKVELQYGAIKTFKTGLPAIYLAEYLKLPVEGNSLLILYGQSLQPLLAIARPIVSVKKSLYQSALLELVSESPFAVTTADSSPEEIFIMESYEGHYQCYLPWHKKFNLGTEIALKEGRLVLLRLLEETAQYMRYQVRFEADGGELGG</sequence>
<dbReference type="EMBL" id="CP035467">
    <property type="protein sequence ID" value="QCW81583.1"/>
    <property type="molecule type" value="Genomic_DNA"/>
</dbReference>
<reference evidence="2" key="1">
    <citation type="journal article" date="2019" name="J. Bacteriol.">
        <title>A Mutagenic Screen Identifies a TonB-Dependent Receptor Required for the Lanthanide Metal Switch in the Type I Methanotroph 'Methylotuvimicrobium buryatense' 5GB1C.</title>
        <authorList>
            <person name="Groom J.D."/>
            <person name="Ford S.M."/>
            <person name="Pesesky M.W."/>
            <person name="Lidstrom M.E."/>
        </authorList>
    </citation>
    <scope>NUCLEOTIDE SEQUENCE [LARGE SCALE GENOMIC DNA]</scope>
    <source>
        <strain evidence="2">5GB1C</strain>
    </source>
</reference>
<dbReference type="AlphaFoldDB" id="A0A4P9UMC8"/>
<evidence type="ECO:0000313" key="2">
    <source>
        <dbReference type="Proteomes" id="UP000305881"/>
    </source>
</evidence>
<name>A0A4P9UMC8_METBY</name>
<dbReference type="KEGG" id="mbur:EQU24_04460"/>
<evidence type="ECO:0000313" key="1">
    <source>
        <dbReference type="EMBL" id="QCW81583.1"/>
    </source>
</evidence>